<dbReference type="PROSITE" id="PS51375">
    <property type="entry name" value="PPR"/>
    <property type="match status" value="3"/>
</dbReference>
<dbReference type="InterPro" id="IPR011990">
    <property type="entry name" value="TPR-like_helical_dom_sf"/>
</dbReference>
<dbReference type="PANTHER" id="PTHR47447">
    <property type="entry name" value="OS03G0856100 PROTEIN"/>
    <property type="match status" value="1"/>
</dbReference>
<dbReference type="Gene3D" id="1.25.40.10">
    <property type="entry name" value="Tetratricopeptide repeat domain"/>
    <property type="match status" value="2"/>
</dbReference>
<feature type="repeat" description="PPR" evidence="5">
    <location>
        <begin position="610"/>
        <end position="644"/>
    </location>
</feature>
<organism evidence="7 8">
    <name type="scientific">Thermothielavioides terrestris</name>
    <dbReference type="NCBI Taxonomy" id="2587410"/>
    <lineage>
        <taxon>Eukaryota</taxon>
        <taxon>Fungi</taxon>
        <taxon>Dikarya</taxon>
        <taxon>Ascomycota</taxon>
        <taxon>Pezizomycotina</taxon>
        <taxon>Sordariomycetes</taxon>
        <taxon>Sordariomycetidae</taxon>
        <taxon>Sordariales</taxon>
        <taxon>Chaetomiaceae</taxon>
        <taxon>Thermothielavioides</taxon>
    </lineage>
</organism>
<evidence type="ECO:0000256" key="6">
    <source>
        <dbReference type="SAM" id="MobiDB-lite"/>
    </source>
</evidence>
<dbReference type="Pfam" id="PF01535">
    <property type="entry name" value="PPR"/>
    <property type="match status" value="1"/>
</dbReference>
<evidence type="ECO:0000256" key="2">
    <source>
        <dbReference type="ARBA" id="ARBA00022737"/>
    </source>
</evidence>
<gene>
    <name evidence="7" type="ORF">TT172_LOCUS4550</name>
</gene>
<comment type="function">
    <text evidence="3">Regulates mitochondrial small subunit maturation by controlling 15S rRNA 5'-end processing. Localizes to the 5' precursor of the 15S rRNA in a position that is subsequently occupied by mS47 in the mature yeast mtSSU. Uses structure and sequence-specific RNA recognition, binding to a single-stranded region of the precursor and specifically recognizing bases -6 to -1. The exchange of Ccm1 for mS47 is coupled to the irreversible removal of precursor rRNA that is accompanied by conformational changes of the mitoribosomal proteins uS5m and mS26. These conformational changes signal completion of 5'-end rRNA processing through protection of the mature 5'-end of the 15S rRNA and stabilization of mS47. The removal of the 5' precursor together with the dissociation of Ccm1 may be catalyzed by the 5'-3' exoribonuclease Pet127. Involved in the specific removal of group I introns in mitochondrial encoded transcripts.</text>
</comment>
<evidence type="ECO:0000256" key="5">
    <source>
        <dbReference type="PROSITE-ProRule" id="PRU00708"/>
    </source>
</evidence>
<evidence type="ECO:0000256" key="3">
    <source>
        <dbReference type="ARBA" id="ARBA00044493"/>
    </source>
</evidence>
<keyword evidence="2" id="KW-0677">Repeat</keyword>
<comment type="subunit">
    <text evidence="4">Binds to mitochondrial small subunit 15S rRNA.</text>
</comment>
<feature type="repeat" description="PPR" evidence="5">
    <location>
        <begin position="302"/>
        <end position="336"/>
    </location>
</feature>
<dbReference type="NCBIfam" id="TIGR00756">
    <property type="entry name" value="PPR"/>
    <property type="match status" value="2"/>
</dbReference>
<proteinExistence type="inferred from homology"/>
<reference evidence="7 8" key="1">
    <citation type="submission" date="2018-04" db="EMBL/GenBank/DDBJ databases">
        <authorList>
            <person name="Huttner S."/>
            <person name="Dainat J."/>
        </authorList>
    </citation>
    <scope>NUCLEOTIDE SEQUENCE [LARGE SCALE GENOMIC DNA]</scope>
</reference>
<evidence type="ECO:0000256" key="1">
    <source>
        <dbReference type="ARBA" id="ARBA00006192"/>
    </source>
</evidence>
<evidence type="ECO:0000256" key="4">
    <source>
        <dbReference type="ARBA" id="ARBA00044511"/>
    </source>
</evidence>
<feature type="compositionally biased region" description="Basic residues" evidence="6">
    <location>
        <begin position="701"/>
        <end position="720"/>
    </location>
</feature>
<dbReference type="Pfam" id="PF13041">
    <property type="entry name" value="PPR_2"/>
    <property type="match status" value="1"/>
</dbReference>
<accession>A0A446BI24</accession>
<evidence type="ECO:0000313" key="8">
    <source>
        <dbReference type="Proteomes" id="UP000289323"/>
    </source>
</evidence>
<feature type="region of interest" description="Disordered" evidence="6">
    <location>
        <begin position="551"/>
        <end position="570"/>
    </location>
</feature>
<feature type="region of interest" description="Disordered" evidence="6">
    <location>
        <begin position="16"/>
        <end position="35"/>
    </location>
</feature>
<dbReference type="AlphaFoldDB" id="A0A446BI24"/>
<name>A0A446BI24_9PEZI</name>
<feature type="compositionally biased region" description="Basic residues" evidence="6">
    <location>
        <begin position="22"/>
        <end position="35"/>
    </location>
</feature>
<feature type="region of interest" description="Disordered" evidence="6">
    <location>
        <begin position="697"/>
        <end position="840"/>
    </location>
</feature>
<feature type="repeat" description="PPR" evidence="5">
    <location>
        <begin position="575"/>
        <end position="609"/>
    </location>
</feature>
<dbReference type="InterPro" id="IPR002885">
    <property type="entry name" value="PPR_rpt"/>
</dbReference>
<dbReference type="PANTHER" id="PTHR47447:SF17">
    <property type="entry name" value="OS12G0638900 PROTEIN"/>
    <property type="match status" value="1"/>
</dbReference>
<dbReference type="Proteomes" id="UP000289323">
    <property type="component" value="Unassembled WGS sequence"/>
</dbReference>
<dbReference type="EMBL" id="OUUZ01000008">
    <property type="protein sequence ID" value="SPQ22131.1"/>
    <property type="molecule type" value="Genomic_DNA"/>
</dbReference>
<evidence type="ECO:0000313" key="7">
    <source>
        <dbReference type="EMBL" id="SPQ22131.1"/>
    </source>
</evidence>
<sequence>MATTMAGPSRACRLPRLDKEREKHRRHKKHESRNRWATKKRMRQLIHRLRKWDWKLQSAWAFVGEKTASFPRFEGYKLVPVSDLLEIGSVEGMRNAWFSQSAEERRRLWPNTIITIMVHHPDRAAQVLEATIEPEDPSQWYEVPDVFSFLVRQAARLPEGRRRGALAELSGTLERLIRDKRPRYFNFPQWVVGTIIAASEPDSALALYNTLRERGHYLSENTKLHVGSRLAKDMRFRPLAFELLEELVRKDGLSVDDRRCAALATSLISLPDGWEEGREPPERLRTLHDLYQRILSLGFTTNQVIHASMMRTLCLNGQLDLAWNIYDFMRAEGVPTDLYVYSILLHGAKLAGSMDSTLRVVQEASVGDLQNRIVWNDLIDTVLVAANNESIAKPGLPLPVFCSMLHIYAKFFTLESLQRLIPEDLSTLLTAPALRGLEDCEWGPKLAMLLDKLPVSEPSNRVTPHADTLNIMLLGYLRSFPVAQPILDFYSHFRSLLRRGDRLAISILQEGTVPYDGVIQAVSRFPGMLNVAVDIVAGMIEDAAASAAALKEQRTLPPSDKAEGSSSPFVHPRPSVHTWSILLQAFAKMKGVQEGWRILEIMRKHGVKPNRVTWNMLIDASARSHDAKLTMEAFTHLEKEGYVPDTYTMRGLSRLVDNEDALNRLDQLMEQSESIKSTQAAPDKTQELISQWNNARAAKVLARRPRKKQLTPRPRRRRLRERPQEMPAGESESGDQAEQKDSWAGTPLVLDKTDKAGEKPRRRKKSKGEQATLPTPRTRDQASVDSYRQLYKELLPGVTHGAPQDSQKGEEGTTPGRGEAEEDREGRAAGEATTSSTPLG</sequence>
<protein>
    <submittedName>
        <fullName evidence="7">E9247e1c-db88-49fc-9165-404029eb8d80</fullName>
    </submittedName>
</protein>
<comment type="similarity">
    <text evidence="1">Belongs to the CCM1 family.</text>
</comment>